<dbReference type="GO" id="GO:0016787">
    <property type="term" value="F:hydrolase activity"/>
    <property type="evidence" value="ECO:0007669"/>
    <property type="project" value="UniProtKB-KW"/>
</dbReference>
<dbReference type="PANTHER" id="PTHR43329">
    <property type="entry name" value="EPOXIDE HYDROLASE"/>
    <property type="match status" value="1"/>
</dbReference>
<gene>
    <name evidence="3" type="ORF">METZ01_LOCUS107950</name>
</gene>
<feature type="domain" description="AB hydrolase-1" evidence="2">
    <location>
        <begin position="9"/>
        <end position="196"/>
    </location>
</feature>
<evidence type="ECO:0000259" key="2">
    <source>
        <dbReference type="Pfam" id="PF00561"/>
    </source>
</evidence>
<evidence type="ECO:0000313" key="3">
    <source>
        <dbReference type="EMBL" id="SVA55096.1"/>
    </source>
</evidence>
<accession>A0A381WRE6</accession>
<dbReference type="Pfam" id="PF00561">
    <property type="entry name" value="Abhydrolase_1"/>
    <property type="match status" value="1"/>
</dbReference>
<dbReference type="PRINTS" id="PR00412">
    <property type="entry name" value="EPOXHYDRLASE"/>
</dbReference>
<evidence type="ECO:0000256" key="1">
    <source>
        <dbReference type="ARBA" id="ARBA00022801"/>
    </source>
</evidence>
<keyword evidence="1" id="KW-0378">Hydrolase</keyword>
<dbReference type="InterPro" id="IPR000639">
    <property type="entry name" value="Epox_hydrolase-like"/>
</dbReference>
<protein>
    <recommendedName>
        <fullName evidence="2">AB hydrolase-1 domain-containing protein</fullName>
    </recommendedName>
</protein>
<dbReference type="AlphaFoldDB" id="A0A381WRE6"/>
<dbReference type="SUPFAM" id="SSF53474">
    <property type="entry name" value="alpha/beta-Hydrolases"/>
    <property type="match status" value="1"/>
</dbReference>
<dbReference type="InterPro" id="IPR000073">
    <property type="entry name" value="AB_hydrolase_1"/>
</dbReference>
<proteinExistence type="predicted"/>
<reference evidence="3" key="1">
    <citation type="submission" date="2018-05" db="EMBL/GenBank/DDBJ databases">
        <authorList>
            <person name="Lanie J.A."/>
            <person name="Ng W.-L."/>
            <person name="Kazmierczak K.M."/>
            <person name="Andrzejewski T.M."/>
            <person name="Davidsen T.M."/>
            <person name="Wayne K.J."/>
            <person name="Tettelin H."/>
            <person name="Glass J.I."/>
            <person name="Rusch D."/>
            <person name="Podicherti R."/>
            <person name="Tsui H.-C.T."/>
            <person name="Winkler M.E."/>
        </authorList>
    </citation>
    <scope>NUCLEOTIDE SEQUENCE</scope>
</reference>
<feature type="non-terminal residue" evidence="3">
    <location>
        <position position="1"/>
    </location>
</feature>
<dbReference type="EMBL" id="UINC01012642">
    <property type="protein sequence ID" value="SVA55096.1"/>
    <property type="molecule type" value="Genomic_DNA"/>
</dbReference>
<name>A0A381WRE6_9ZZZZ</name>
<organism evidence="3">
    <name type="scientific">marine metagenome</name>
    <dbReference type="NCBI Taxonomy" id="408172"/>
    <lineage>
        <taxon>unclassified sequences</taxon>
        <taxon>metagenomes</taxon>
        <taxon>ecological metagenomes</taxon>
    </lineage>
</organism>
<dbReference type="InterPro" id="IPR029058">
    <property type="entry name" value="AB_hydrolase_fold"/>
</dbReference>
<dbReference type="Gene3D" id="3.40.50.1820">
    <property type="entry name" value="alpha/beta hydrolase"/>
    <property type="match status" value="1"/>
</dbReference>
<sequence length="209" mass="23710">IKFSRSVTDRKINLVGHDWGAAVAYGIAGLAPELVNKLIAVSVPHGPSLGESFIADGDQQRKSWYMFFFQLPMADLAVPTNNFSFIDRLWTDWSPNWPEYKVYCDRTIEILSQENVLSKALAYYRSTFQPSLQSDRVNQMQEKIGVNKIRPPTLYLHGENDGCIAANLSEGMEANFEDLEIKILPDCGHFLHLEKPDEVNKIILDFLSD</sequence>